<dbReference type="Pfam" id="PF00595">
    <property type="entry name" value="PDZ"/>
    <property type="match status" value="1"/>
</dbReference>
<dbReference type="InterPro" id="IPR036028">
    <property type="entry name" value="SH3-like_dom_sf"/>
</dbReference>
<dbReference type="SUPFAM" id="SSF101288">
    <property type="entry name" value="L27 domain"/>
    <property type="match status" value="2"/>
</dbReference>
<dbReference type="InterPro" id="IPR001452">
    <property type="entry name" value="SH3_domain"/>
</dbReference>
<dbReference type="InterPro" id="IPR008144">
    <property type="entry name" value="Guanylate_kin-like_dom"/>
</dbReference>
<dbReference type="Gene3D" id="1.10.287.650">
    <property type="entry name" value="L27 domain"/>
    <property type="match status" value="2"/>
</dbReference>
<protein>
    <recommendedName>
        <fullName evidence="12">MAGUK p55 subfamily member 5</fullName>
    </recommendedName>
</protein>
<feature type="region of interest" description="Disordered" evidence="5">
    <location>
        <begin position="410"/>
        <end position="449"/>
    </location>
</feature>
<dbReference type="PROSITE" id="PS50052">
    <property type="entry name" value="GUANYLATE_KINASE_2"/>
    <property type="match status" value="1"/>
</dbReference>
<dbReference type="InterPro" id="IPR036892">
    <property type="entry name" value="L27_dom_sf"/>
</dbReference>
<dbReference type="SMART" id="SM00072">
    <property type="entry name" value="GuKc"/>
    <property type="match status" value="1"/>
</dbReference>
<dbReference type="GeneID" id="20231268"/>
<feature type="domain" description="PDZ" evidence="8">
    <location>
        <begin position="242"/>
        <end position="321"/>
    </location>
</feature>
<dbReference type="STRING" id="225164.V4C4N2"/>
<dbReference type="Pfam" id="PF07653">
    <property type="entry name" value="SH3_2"/>
    <property type="match status" value="1"/>
</dbReference>
<feature type="domain" description="Guanylate kinase-like" evidence="7">
    <location>
        <begin position="471"/>
        <end position="653"/>
    </location>
</feature>
<organism evidence="10 11">
    <name type="scientific">Lottia gigantea</name>
    <name type="common">Giant owl limpet</name>
    <dbReference type="NCBI Taxonomy" id="225164"/>
    <lineage>
        <taxon>Eukaryota</taxon>
        <taxon>Metazoa</taxon>
        <taxon>Spiralia</taxon>
        <taxon>Lophotrochozoa</taxon>
        <taxon>Mollusca</taxon>
        <taxon>Gastropoda</taxon>
        <taxon>Patellogastropoda</taxon>
        <taxon>Lottioidea</taxon>
        <taxon>Lottiidae</taxon>
        <taxon>Lottia</taxon>
    </lineage>
</organism>
<dbReference type="CDD" id="cd06798">
    <property type="entry name" value="PDZ_MPP5-like"/>
    <property type="match status" value="1"/>
</dbReference>
<sequence length="671" mass="76791">MKNTDSLQNIHKSSTQQPSNEQLERLRHHQEELRRRREEEARHRKEEDFLRTSLRGSKKLQALEKRVPPSGVDNSGFAENEVDLSDGISLEKADINDNRYMKTNIGIEELFSSLNHIRSRLDTAENKDNISFLRTLFHNSQFQQAVTIHNKVVEVTSQSPPPCALAHNSQDIVHDVFTLCGDTREPYVAELLTVLNKPNFKGLLHSHDLIAETQVDAITEDVQREDVLDYPLLQYGEDTVKLIHLEKSNEPLGATVKNEGDSVIIGRIVKGGAAEKSGLLHEGDEIVEVNGFDMRGKNVDDVSEMLANMSGTITFMIIPVTQEVIPPTISQSRQSTVHLRAMFNYDPEDDIYIPCPELGISFMKGDILHVINQDDTHWWQAYREGEQEQQSLAGLIPSKVFQEQREAAMNVLTPDGKENKKKSKSCASCGHKNKKKGKKKKKSLYAGSGEDTEESLTYEEVARYYPQPNRKRPIVLIGPSSVGRQELRDMLISSDVDRFSIIVPHTSRVKKAEESNGKEYHFITRAMFEQDIQNNKFVEYGEFEKNYYGTTLDAIRRVVNQGRICILNLEPESLKILRSSDLKPYVISVYPGNLEKLRQIHIKLGKSRTTDEELKQIIEDAREMEEVYGHLFDYVLVNTDLTRAYEELLNEINRIEVEPQWVPLEWVDNYM</sequence>
<dbReference type="SMART" id="SM00228">
    <property type="entry name" value="PDZ"/>
    <property type="match status" value="1"/>
</dbReference>
<feature type="region of interest" description="Disordered" evidence="5">
    <location>
        <begin position="1"/>
        <end position="49"/>
    </location>
</feature>
<evidence type="ECO:0000256" key="1">
    <source>
        <dbReference type="ARBA" id="ARBA00007014"/>
    </source>
</evidence>
<dbReference type="Pfam" id="PF00625">
    <property type="entry name" value="Guanylate_kin"/>
    <property type="match status" value="1"/>
</dbReference>
<feature type="domain" description="L27" evidence="9">
    <location>
        <begin position="162"/>
        <end position="218"/>
    </location>
</feature>
<dbReference type="Gene3D" id="2.30.30.40">
    <property type="entry name" value="SH3 Domains"/>
    <property type="match status" value="1"/>
</dbReference>
<dbReference type="OrthoDB" id="43580at2759"/>
<gene>
    <name evidence="10" type="ORF">LOTGIDRAFT_115808</name>
</gene>
<evidence type="ECO:0000256" key="4">
    <source>
        <dbReference type="PROSITE-ProRule" id="PRU00192"/>
    </source>
</evidence>
<dbReference type="OMA" id="FSHRTMT"/>
<dbReference type="FunFam" id="2.30.42.10:FF:000088">
    <property type="entry name" value="MAGUK p55 subfamily member 5"/>
    <property type="match status" value="1"/>
</dbReference>
<feature type="compositionally biased region" description="Polar residues" evidence="5">
    <location>
        <begin position="1"/>
        <end position="20"/>
    </location>
</feature>
<dbReference type="InterPro" id="IPR004172">
    <property type="entry name" value="L27_dom"/>
</dbReference>
<dbReference type="InterPro" id="IPR050716">
    <property type="entry name" value="MAGUK"/>
</dbReference>
<dbReference type="SMART" id="SM00326">
    <property type="entry name" value="SH3"/>
    <property type="match status" value="1"/>
</dbReference>
<keyword evidence="11" id="KW-1185">Reference proteome</keyword>
<dbReference type="Gene3D" id="2.30.42.10">
    <property type="match status" value="1"/>
</dbReference>
<dbReference type="PANTHER" id="PTHR23122">
    <property type="entry name" value="MEMBRANE-ASSOCIATED GUANYLATE KINASE MAGUK"/>
    <property type="match status" value="1"/>
</dbReference>
<name>V4C4N2_LOTGI</name>
<evidence type="ECO:0008006" key="12">
    <source>
        <dbReference type="Google" id="ProtNLM"/>
    </source>
</evidence>
<dbReference type="PROSITE" id="PS00856">
    <property type="entry name" value="GUANYLATE_KINASE_1"/>
    <property type="match status" value="1"/>
</dbReference>
<dbReference type="SUPFAM" id="SSF50044">
    <property type="entry name" value="SH3-domain"/>
    <property type="match status" value="1"/>
</dbReference>
<evidence type="ECO:0000313" key="10">
    <source>
        <dbReference type="EMBL" id="ESO96509.1"/>
    </source>
</evidence>
<feature type="domain" description="L27" evidence="9">
    <location>
        <begin position="103"/>
        <end position="160"/>
    </location>
</feature>
<dbReference type="CDD" id="cd00071">
    <property type="entry name" value="GMPK"/>
    <property type="match status" value="1"/>
</dbReference>
<dbReference type="HOGENOM" id="CLU_001715_5_4_1"/>
<dbReference type="SUPFAM" id="SSF52540">
    <property type="entry name" value="P-loop containing nucleoside triphosphate hydrolases"/>
    <property type="match status" value="1"/>
</dbReference>
<evidence type="ECO:0000313" key="11">
    <source>
        <dbReference type="Proteomes" id="UP000030746"/>
    </source>
</evidence>
<dbReference type="EMBL" id="KB201459">
    <property type="protein sequence ID" value="ESO96509.1"/>
    <property type="molecule type" value="Genomic_DNA"/>
</dbReference>
<evidence type="ECO:0000256" key="5">
    <source>
        <dbReference type="SAM" id="MobiDB-lite"/>
    </source>
</evidence>
<evidence type="ECO:0000256" key="3">
    <source>
        <dbReference type="ARBA" id="ARBA00022737"/>
    </source>
</evidence>
<evidence type="ECO:0000259" key="9">
    <source>
        <dbReference type="PROSITE" id="PS51022"/>
    </source>
</evidence>
<dbReference type="InterPro" id="IPR020590">
    <property type="entry name" value="Guanylate_kinase_CS"/>
</dbReference>
<evidence type="ECO:0000259" key="8">
    <source>
        <dbReference type="PROSITE" id="PS50106"/>
    </source>
</evidence>
<evidence type="ECO:0000259" key="6">
    <source>
        <dbReference type="PROSITE" id="PS50002"/>
    </source>
</evidence>
<dbReference type="SMART" id="SM00569">
    <property type="entry name" value="L27"/>
    <property type="match status" value="2"/>
</dbReference>
<accession>V4C4N2</accession>
<evidence type="ECO:0000256" key="2">
    <source>
        <dbReference type="ARBA" id="ARBA00022443"/>
    </source>
</evidence>
<keyword evidence="3" id="KW-0677">Repeat</keyword>
<dbReference type="PROSITE" id="PS50106">
    <property type="entry name" value="PDZ"/>
    <property type="match status" value="1"/>
</dbReference>
<dbReference type="InterPro" id="IPR001478">
    <property type="entry name" value="PDZ"/>
</dbReference>
<dbReference type="PROSITE" id="PS51022">
    <property type="entry name" value="L27"/>
    <property type="match status" value="2"/>
</dbReference>
<dbReference type="Gene3D" id="3.40.50.300">
    <property type="entry name" value="P-loop containing nucleotide triphosphate hydrolases"/>
    <property type="match status" value="1"/>
</dbReference>
<feature type="compositionally biased region" description="Basic residues" evidence="5">
    <location>
        <begin position="431"/>
        <end position="443"/>
    </location>
</feature>
<feature type="domain" description="SH3" evidence="6">
    <location>
        <begin position="334"/>
        <end position="406"/>
    </location>
</feature>
<dbReference type="PROSITE" id="PS50002">
    <property type="entry name" value="SH3"/>
    <property type="match status" value="1"/>
</dbReference>
<dbReference type="InterPro" id="IPR027417">
    <property type="entry name" value="P-loop_NTPase"/>
</dbReference>
<dbReference type="AlphaFoldDB" id="V4C4N2"/>
<dbReference type="CDD" id="cd12036">
    <property type="entry name" value="SH3_MPP5"/>
    <property type="match status" value="1"/>
</dbReference>
<feature type="compositionally biased region" description="Basic and acidic residues" evidence="5">
    <location>
        <begin position="22"/>
        <end position="49"/>
    </location>
</feature>
<reference evidence="10 11" key="1">
    <citation type="journal article" date="2013" name="Nature">
        <title>Insights into bilaterian evolution from three spiralian genomes.</title>
        <authorList>
            <person name="Simakov O."/>
            <person name="Marletaz F."/>
            <person name="Cho S.J."/>
            <person name="Edsinger-Gonzales E."/>
            <person name="Havlak P."/>
            <person name="Hellsten U."/>
            <person name="Kuo D.H."/>
            <person name="Larsson T."/>
            <person name="Lv J."/>
            <person name="Arendt D."/>
            <person name="Savage R."/>
            <person name="Osoegawa K."/>
            <person name="de Jong P."/>
            <person name="Grimwood J."/>
            <person name="Chapman J.A."/>
            <person name="Shapiro H."/>
            <person name="Aerts A."/>
            <person name="Otillar R.P."/>
            <person name="Terry A.Y."/>
            <person name="Boore J.L."/>
            <person name="Grigoriev I.V."/>
            <person name="Lindberg D.R."/>
            <person name="Seaver E.C."/>
            <person name="Weisblat D.A."/>
            <person name="Putnam N.H."/>
            <person name="Rokhsar D.S."/>
        </authorList>
    </citation>
    <scope>NUCLEOTIDE SEQUENCE [LARGE SCALE GENOMIC DNA]</scope>
</reference>
<dbReference type="RefSeq" id="XP_009052862.1">
    <property type="nucleotide sequence ID" value="XM_009054614.1"/>
</dbReference>
<dbReference type="KEGG" id="lgi:LOTGIDRAFT_115808"/>
<keyword evidence="2 4" id="KW-0728">SH3 domain</keyword>
<dbReference type="CTD" id="20231268"/>
<dbReference type="InterPro" id="IPR008145">
    <property type="entry name" value="GK/Ca_channel_bsu"/>
</dbReference>
<dbReference type="SUPFAM" id="SSF50156">
    <property type="entry name" value="PDZ domain-like"/>
    <property type="match status" value="1"/>
</dbReference>
<evidence type="ECO:0000259" key="7">
    <source>
        <dbReference type="PROSITE" id="PS50052"/>
    </source>
</evidence>
<proteinExistence type="inferred from homology"/>
<dbReference type="InterPro" id="IPR036034">
    <property type="entry name" value="PDZ_sf"/>
</dbReference>
<dbReference type="Proteomes" id="UP000030746">
    <property type="component" value="Unassembled WGS sequence"/>
</dbReference>
<dbReference type="InterPro" id="IPR035601">
    <property type="entry name" value="MPP5_SH3"/>
</dbReference>
<comment type="similarity">
    <text evidence="1">Belongs to the MAGUK family.</text>
</comment>